<protein>
    <recommendedName>
        <fullName evidence="2">Potassium channel domain-containing protein</fullName>
    </recommendedName>
</protein>
<dbReference type="AlphaFoldDB" id="A0A9D4IF88"/>
<dbReference type="EMBL" id="JAIWYP010000009">
    <property type="protein sequence ID" value="KAH3771229.1"/>
    <property type="molecule type" value="Genomic_DNA"/>
</dbReference>
<dbReference type="GO" id="GO:0005516">
    <property type="term" value="F:calmodulin binding"/>
    <property type="evidence" value="ECO:0007669"/>
    <property type="project" value="InterPro"/>
</dbReference>
<evidence type="ECO:0000313" key="4">
    <source>
        <dbReference type="Proteomes" id="UP000828390"/>
    </source>
</evidence>
<dbReference type="GO" id="GO:0016286">
    <property type="term" value="F:small conductance calcium-activated potassium channel activity"/>
    <property type="evidence" value="ECO:0007669"/>
    <property type="project" value="InterPro"/>
</dbReference>
<feature type="transmembrane region" description="Helical" evidence="1">
    <location>
        <begin position="89"/>
        <end position="112"/>
    </location>
</feature>
<dbReference type="Gene3D" id="1.10.287.70">
    <property type="match status" value="2"/>
</dbReference>
<comment type="caution">
    <text evidence="3">The sequence shown here is derived from an EMBL/GenBank/DDBJ whole genome shotgun (WGS) entry which is preliminary data.</text>
</comment>
<sequence length="479" mass="54280">MFRKTYTASLSYYGGLYKKLSRSLRRFNLHPDDENLKTPLFKDELLEEFEMKSYGGVELIPASIPGNGHSQTLGQRLERRCQLIKMRRIVIDVVCGLALLGIVLMVIETEFYVFQTDKSGTVSFAIKIGISVSTLVLLVGICYHYYIDLKIKALDSGVRDWNHVVTNTAVFCLLGEILVCSVHPFPGDLDIKYTSPIGHNKVSIDAILSIFMMCRLYLIAKLAVVHSRLLTDTSINSIGALSKIKINTLFVFKAVMTDTPAQLLVAVMLTTFVVNTWAMRTCESYYLGTADSYIEVMWLIATTFLTVGYGDKIPQSYCGRYISICTALMGVVTLALMVAVLAQKLEQTRSEKYVFNMMSRIQVEKRRKTAAANVIKALIHLWMVRKYSSGDKSLARRYSDQLKTALRQLRIAKREKAHIDDFNVGIIEVSETVNRIHDRVDKFEFMYERSNSDRNAIESRLASVESKLDEIRTLLSIAR</sequence>
<dbReference type="InterPro" id="IPR013099">
    <property type="entry name" value="K_chnl_dom"/>
</dbReference>
<feature type="transmembrane region" description="Helical" evidence="1">
    <location>
        <begin position="259"/>
        <end position="278"/>
    </location>
</feature>
<evidence type="ECO:0000259" key="2">
    <source>
        <dbReference type="Pfam" id="PF07885"/>
    </source>
</evidence>
<feature type="domain" description="Potassium channel" evidence="2">
    <location>
        <begin position="269"/>
        <end position="346"/>
    </location>
</feature>
<keyword evidence="1" id="KW-0472">Membrane</keyword>
<dbReference type="InterPro" id="IPR036122">
    <property type="entry name" value="CaM-bd_dom_sf"/>
</dbReference>
<evidence type="ECO:0000256" key="1">
    <source>
        <dbReference type="SAM" id="Phobius"/>
    </source>
</evidence>
<dbReference type="PANTHER" id="PTHR10153">
    <property type="entry name" value="SMALL CONDUCTANCE CALCIUM-ACTIVATED POTASSIUM CHANNEL"/>
    <property type="match status" value="1"/>
</dbReference>
<evidence type="ECO:0000313" key="3">
    <source>
        <dbReference type="EMBL" id="KAH3771229.1"/>
    </source>
</evidence>
<keyword evidence="1" id="KW-0812">Transmembrane</keyword>
<reference evidence="3" key="1">
    <citation type="journal article" date="2019" name="bioRxiv">
        <title>The Genome of the Zebra Mussel, Dreissena polymorpha: A Resource for Invasive Species Research.</title>
        <authorList>
            <person name="McCartney M.A."/>
            <person name="Auch B."/>
            <person name="Kono T."/>
            <person name="Mallez S."/>
            <person name="Zhang Y."/>
            <person name="Obille A."/>
            <person name="Becker A."/>
            <person name="Abrahante J.E."/>
            <person name="Garbe J."/>
            <person name="Badalamenti J.P."/>
            <person name="Herman A."/>
            <person name="Mangelson H."/>
            <person name="Liachko I."/>
            <person name="Sullivan S."/>
            <person name="Sone E.D."/>
            <person name="Koren S."/>
            <person name="Silverstein K.A.T."/>
            <person name="Beckman K.B."/>
            <person name="Gohl D.M."/>
        </authorList>
    </citation>
    <scope>NUCLEOTIDE SEQUENCE</scope>
    <source>
        <strain evidence="3">Duluth1</strain>
        <tissue evidence="3">Whole animal</tissue>
    </source>
</reference>
<accession>A0A9D4IF88</accession>
<dbReference type="SUPFAM" id="SSF81324">
    <property type="entry name" value="Voltage-gated potassium channels"/>
    <property type="match status" value="1"/>
</dbReference>
<dbReference type="OrthoDB" id="73653at2759"/>
<keyword evidence="4" id="KW-1185">Reference proteome</keyword>
<dbReference type="Proteomes" id="UP000828390">
    <property type="component" value="Unassembled WGS sequence"/>
</dbReference>
<dbReference type="Pfam" id="PF07885">
    <property type="entry name" value="Ion_trans_2"/>
    <property type="match status" value="1"/>
</dbReference>
<feature type="transmembrane region" description="Helical" evidence="1">
    <location>
        <begin position="202"/>
        <end position="220"/>
    </location>
</feature>
<reference evidence="3" key="2">
    <citation type="submission" date="2020-11" db="EMBL/GenBank/DDBJ databases">
        <authorList>
            <person name="McCartney M.A."/>
            <person name="Auch B."/>
            <person name="Kono T."/>
            <person name="Mallez S."/>
            <person name="Becker A."/>
            <person name="Gohl D.M."/>
            <person name="Silverstein K.A.T."/>
            <person name="Koren S."/>
            <person name="Bechman K.B."/>
            <person name="Herman A."/>
            <person name="Abrahante J.E."/>
            <person name="Garbe J."/>
        </authorList>
    </citation>
    <scope>NUCLEOTIDE SEQUENCE</scope>
    <source>
        <strain evidence="3">Duluth1</strain>
        <tissue evidence="3">Whole animal</tissue>
    </source>
</reference>
<organism evidence="3 4">
    <name type="scientific">Dreissena polymorpha</name>
    <name type="common">Zebra mussel</name>
    <name type="synonym">Mytilus polymorpha</name>
    <dbReference type="NCBI Taxonomy" id="45954"/>
    <lineage>
        <taxon>Eukaryota</taxon>
        <taxon>Metazoa</taxon>
        <taxon>Spiralia</taxon>
        <taxon>Lophotrochozoa</taxon>
        <taxon>Mollusca</taxon>
        <taxon>Bivalvia</taxon>
        <taxon>Autobranchia</taxon>
        <taxon>Heteroconchia</taxon>
        <taxon>Euheterodonta</taxon>
        <taxon>Imparidentia</taxon>
        <taxon>Neoheterodontei</taxon>
        <taxon>Myida</taxon>
        <taxon>Dreissenoidea</taxon>
        <taxon>Dreissenidae</taxon>
        <taxon>Dreissena</taxon>
    </lineage>
</organism>
<dbReference type="Pfam" id="PF03530">
    <property type="entry name" value="SK_channel"/>
    <property type="match status" value="1"/>
</dbReference>
<keyword evidence="1" id="KW-1133">Transmembrane helix</keyword>
<name>A0A9D4IF88_DREPO</name>
<dbReference type="SUPFAM" id="SSF81327">
    <property type="entry name" value="Small-conductance potassium channel"/>
    <property type="match status" value="1"/>
</dbReference>
<feature type="transmembrane region" description="Helical" evidence="1">
    <location>
        <begin position="124"/>
        <end position="146"/>
    </location>
</feature>
<proteinExistence type="predicted"/>
<feature type="transmembrane region" description="Helical" evidence="1">
    <location>
        <begin position="290"/>
        <end position="309"/>
    </location>
</feature>
<feature type="transmembrane region" description="Helical" evidence="1">
    <location>
        <begin position="321"/>
        <end position="342"/>
    </location>
</feature>
<dbReference type="GO" id="GO:0016020">
    <property type="term" value="C:membrane"/>
    <property type="evidence" value="ECO:0007669"/>
    <property type="project" value="InterPro"/>
</dbReference>
<gene>
    <name evidence="3" type="ORF">DPMN_172538</name>
</gene>
<dbReference type="InterPro" id="IPR015449">
    <property type="entry name" value="K_chnl_Ca-activ_SK"/>
</dbReference>